<feature type="region of interest" description="Disordered" evidence="5">
    <location>
        <begin position="37"/>
        <end position="129"/>
    </location>
</feature>
<feature type="compositionally biased region" description="Basic residues" evidence="5">
    <location>
        <begin position="198"/>
        <end position="209"/>
    </location>
</feature>
<evidence type="ECO:0000259" key="6">
    <source>
        <dbReference type="PROSITE" id="PS50016"/>
    </source>
</evidence>
<organism evidence="7 8">
    <name type="scientific">Caenorhabditis japonica</name>
    <dbReference type="NCBI Taxonomy" id="281687"/>
    <lineage>
        <taxon>Eukaryota</taxon>
        <taxon>Metazoa</taxon>
        <taxon>Ecdysozoa</taxon>
        <taxon>Nematoda</taxon>
        <taxon>Chromadorea</taxon>
        <taxon>Rhabditida</taxon>
        <taxon>Rhabditina</taxon>
        <taxon>Rhabditomorpha</taxon>
        <taxon>Rhabditoidea</taxon>
        <taxon>Rhabditidae</taxon>
        <taxon>Peloderinae</taxon>
        <taxon>Caenorhabditis</taxon>
    </lineage>
</organism>
<protein>
    <submittedName>
        <fullName evidence="7">PHD-type domain-containing protein</fullName>
    </submittedName>
</protein>
<dbReference type="SUPFAM" id="SSF57903">
    <property type="entry name" value="FYVE/PHD zinc finger"/>
    <property type="match status" value="1"/>
</dbReference>
<dbReference type="EnsemblMetazoa" id="CJA00148.1">
    <property type="protein sequence ID" value="CJA00148.1"/>
    <property type="gene ID" value="WBGene00119352"/>
</dbReference>
<keyword evidence="3" id="KW-0862">Zinc</keyword>
<dbReference type="Proteomes" id="UP000005237">
    <property type="component" value="Unassembled WGS sequence"/>
</dbReference>
<dbReference type="Gene3D" id="3.30.40.10">
    <property type="entry name" value="Zinc/RING finger domain, C3HC4 (zinc finger)"/>
    <property type="match status" value="1"/>
</dbReference>
<keyword evidence="1" id="KW-0479">Metal-binding</keyword>
<evidence type="ECO:0000256" key="5">
    <source>
        <dbReference type="SAM" id="MobiDB-lite"/>
    </source>
</evidence>
<evidence type="ECO:0000256" key="2">
    <source>
        <dbReference type="ARBA" id="ARBA00022771"/>
    </source>
</evidence>
<dbReference type="SMART" id="SM00249">
    <property type="entry name" value="PHD"/>
    <property type="match status" value="1"/>
</dbReference>
<dbReference type="InterPro" id="IPR001965">
    <property type="entry name" value="Znf_PHD"/>
</dbReference>
<keyword evidence="8" id="KW-1185">Reference proteome</keyword>
<evidence type="ECO:0000256" key="4">
    <source>
        <dbReference type="PROSITE-ProRule" id="PRU00146"/>
    </source>
</evidence>
<reference evidence="8" key="1">
    <citation type="submission" date="2010-08" db="EMBL/GenBank/DDBJ databases">
        <authorList>
            <consortium name="Caenorhabditis japonica Sequencing Consortium"/>
            <person name="Wilson R.K."/>
        </authorList>
    </citation>
    <scope>NUCLEOTIDE SEQUENCE [LARGE SCALE GENOMIC DNA]</scope>
    <source>
        <strain evidence="8">DF5081</strain>
    </source>
</reference>
<dbReference type="AlphaFoldDB" id="A0A8R1HJB2"/>
<feature type="compositionally biased region" description="Basic and acidic residues" evidence="5">
    <location>
        <begin position="37"/>
        <end position="49"/>
    </location>
</feature>
<accession>A0A8R1HJB2</accession>
<proteinExistence type="predicted"/>
<feature type="domain" description="PHD-type" evidence="6">
    <location>
        <begin position="401"/>
        <end position="450"/>
    </location>
</feature>
<feature type="compositionally biased region" description="Basic and acidic residues" evidence="5">
    <location>
        <begin position="210"/>
        <end position="223"/>
    </location>
</feature>
<feature type="region of interest" description="Disordered" evidence="5">
    <location>
        <begin position="198"/>
        <end position="223"/>
    </location>
</feature>
<dbReference type="InterPro" id="IPR011011">
    <property type="entry name" value="Znf_FYVE_PHD"/>
</dbReference>
<feature type="compositionally biased region" description="Acidic residues" evidence="5">
    <location>
        <begin position="96"/>
        <end position="107"/>
    </location>
</feature>
<evidence type="ECO:0000256" key="1">
    <source>
        <dbReference type="ARBA" id="ARBA00022723"/>
    </source>
</evidence>
<dbReference type="CDD" id="cd15489">
    <property type="entry name" value="PHD_SF"/>
    <property type="match status" value="1"/>
</dbReference>
<dbReference type="PROSITE" id="PS50016">
    <property type="entry name" value="ZF_PHD_2"/>
    <property type="match status" value="1"/>
</dbReference>
<dbReference type="GO" id="GO:0008270">
    <property type="term" value="F:zinc ion binding"/>
    <property type="evidence" value="ECO:0007669"/>
    <property type="project" value="UniProtKB-KW"/>
</dbReference>
<evidence type="ECO:0000313" key="8">
    <source>
        <dbReference type="Proteomes" id="UP000005237"/>
    </source>
</evidence>
<sequence length="453" mass="53195">MYHNGASSSKKPDLAPAFETDVLDHVYEFDYETGKEVKVEHSPDHEYKYEPSSLEHMPSPEFEYDYEPAEIERNHNPDLESKYEPSSLDRMPSPDFDYDYETAEIEGNDSRDHVSKYEPGSLERMPSPEFEYPYEPAEIELNHSPDLKHQKEPAEFERMQSPDLEHKYEPTESERKFALDSMYNFDCDSEYCQRGVRKRKAMPVGRPKKNSREPKKEEKEENKFDSKRFEREWTYLESIKPRSVIDQALQAESYIPTDDKLVLGRLFGDPTSNLLCSTCSGYEYQNASWKLQNCKSGCRFMGRTPEEFEKMTDTCEAHYVNGELREKAHRFEDIEVKEERERKAYEKAQLAASKKYKSRKVVIKKEILTDEEDDCFDDDQDEEYVEKPSRNNTTKRKKQQIWNCPMCYKSSKFGSCGCCKCGEWFHLKCVGFASTRDVPEGWVCDMCKFSVRG</sequence>
<keyword evidence="2 4" id="KW-0863">Zinc-finger</keyword>
<evidence type="ECO:0000256" key="3">
    <source>
        <dbReference type="ARBA" id="ARBA00022833"/>
    </source>
</evidence>
<feature type="compositionally biased region" description="Basic and acidic residues" evidence="5">
    <location>
        <begin position="70"/>
        <end position="83"/>
    </location>
</feature>
<evidence type="ECO:0000313" key="7">
    <source>
        <dbReference type="EnsemblMetazoa" id="CJA00148.1"/>
    </source>
</evidence>
<dbReference type="InterPro" id="IPR019787">
    <property type="entry name" value="Znf_PHD-finger"/>
</dbReference>
<dbReference type="InterPro" id="IPR013083">
    <property type="entry name" value="Znf_RING/FYVE/PHD"/>
</dbReference>
<reference evidence="7" key="2">
    <citation type="submission" date="2022-06" db="UniProtKB">
        <authorList>
            <consortium name="EnsemblMetazoa"/>
        </authorList>
    </citation>
    <scope>IDENTIFICATION</scope>
    <source>
        <strain evidence="7">DF5081</strain>
    </source>
</reference>
<name>A0A8R1HJB2_CAEJA</name>